<accession>A0A7W0HNS7</accession>
<proteinExistence type="predicted"/>
<comment type="caution">
    <text evidence="1">The sequence shown here is derived from an EMBL/GenBank/DDBJ whole genome shotgun (WGS) entry which is preliminary data.</text>
</comment>
<keyword evidence="2" id="KW-1185">Reference proteome</keyword>
<dbReference type="Proteomes" id="UP000530928">
    <property type="component" value="Unassembled WGS sequence"/>
</dbReference>
<dbReference type="InterPro" id="IPR012349">
    <property type="entry name" value="Split_barrel_FMN-bd"/>
</dbReference>
<organism evidence="1 2">
    <name type="scientific">Nonomuraea soli</name>
    <dbReference type="NCBI Taxonomy" id="1032476"/>
    <lineage>
        <taxon>Bacteria</taxon>
        <taxon>Bacillati</taxon>
        <taxon>Actinomycetota</taxon>
        <taxon>Actinomycetes</taxon>
        <taxon>Streptosporangiales</taxon>
        <taxon>Streptosporangiaceae</taxon>
        <taxon>Nonomuraea</taxon>
    </lineage>
</organism>
<name>A0A7W0HNS7_9ACTN</name>
<dbReference type="AlphaFoldDB" id="A0A7W0HNS7"/>
<evidence type="ECO:0000313" key="2">
    <source>
        <dbReference type="Proteomes" id="UP000530928"/>
    </source>
</evidence>
<dbReference type="Gene3D" id="2.30.110.10">
    <property type="entry name" value="Electron Transport, Fmn-binding Protein, Chain A"/>
    <property type="match status" value="1"/>
</dbReference>
<evidence type="ECO:0008006" key="3">
    <source>
        <dbReference type="Google" id="ProtNLM"/>
    </source>
</evidence>
<evidence type="ECO:0000313" key="1">
    <source>
        <dbReference type="EMBL" id="MBA2890047.1"/>
    </source>
</evidence>
<reference evidence="1 2" key="1">
    <citation type="submission" date="2020-07" db="EMBL/GenBank/DDBJ databases">
        <title>Genomic Encyclopedia of Type Strains, Phase IV (KMG-IV): sequencing the most valuable type-strain genomes for metagenomic binning, comparative biology and taxonomic classification.</title>
        <authorList>
            <person name="Goeker M."/>
        </authorList>
    </citation>
    <scope>NUCLEOTIDE SEQUENCE [LARGE SCALE GENOMIC DNA]</scope>
    <source>
        <strain evidence="1 2">DSM 45533</strain>
    </source>
</reference>
<gene>
    <name evidence="1" type="ORF">HNR30_001382</name>
</gene>
<sequence>MSSGLHGRYIRWLYRGGRPNRLCRVLNRIQVAVHDTGLIMPERLVTLEVPGRVSGKLIRLPLVVADYGGERYLVAMLGGGANWVANVRAAGDRAVLRHGRRERVRLEAVPPAARGPVVRRYLQVAPGARPHVPLALDSPAADYDRVAADLPVFRIRPDA</sequence>
<dbReference type="RefSeq" id="WP_181608775.1">
    <property type="nucleotide sequence ID" value="NZ_BAABAM010000001.1"/>
</dbReference>
<protein>
    <recommendedName>
        <fullName evidence="3">Nitroreductase family deazaflavin-dependent oxidoreductase</fullName>
    </recommendedName>
</protein>
<dbReference type="EMBL" id="JACDUR010000001">
    <property type="protein sequence ID" value="MBA2890047.1"/>
    <property type="molecule type" value="Genomic_DNA"/>
</dbReference>